<keyword evidence="3" id="KW-1185">Reference proteome</keyword>
<sequence length="186" mass="20920">MAKLAAKQKRFVEAYCIHLNAARAAREAGYATAYSNREGHRLLTNVDISAAVKFILDTQGMSSEEGVRRLTDWGRASLEPFVAFVPSFSLKRHLDDDDEEEEEFDDESDQQPEEEPRMVAIIDLASDAAKENLHLLKKIKQGKYGLEIELHDPKDAVSKLLEVHGKIKPVDNSTLITIFQLPDNGR</sequence>
<dbReference type="InterPro" id="IPR005335">
    <property type="entry name" value="Terminase_ssu"/>
</dbReference>
<name>A0A7K0EJ33_9BACT</name>
<evidence type="ECO:0000313" key="3">
    <source>
        <dbReference type="Proteomes" id="UP000441754"/>
    </source>
</evidence>
<dbReference type="RefSeq" id="WP_154175158.1">
    <property type="nucleotide sequence ID" value="NZ_WJXZ01000006.1"/>
</dbReference>
<evidence type="ECO:0008006" key="4">
    <source>
        <dbReference type="Google" id="ProtNLM"/>
    </source>
</evidence>
<comment type="caution">
    <text evidence="2">The sequence shown here is derived from an EMBL/GenBank/DDBJ whole genome shotgun (WGS) entry which is preliminary data.</text>
</comment>
<dbReference type="Pfam" id="PF03592">
    <property type="entry name" value="Terminase_2"/>
    <property type="match status" value="1"/>
</dbReference>
<dbReference type="Gene3D" id="1.10.10.1400">
    <property type="entry name" value="Terminase, small subunit, N-terminal DNA-binding domain, HTH motif"/>
    <property type="match status" value="1"/>
</dbReference>
<gene>
    <name evidence="2" type="ORF">GJJ30_10745</name>
</gene>
<dbReference type="GO" id="GO:0051276">
    <property type="term" value="P:chromosome organization"/>
    <property type="evidence" value="ECO:0007669"/>
    <property type="project" value="InterPro"/>
</dbReference>
<feature type="compositionally biased region" description="Acidic residues" evidence="1">
    <location>
        <begin position="96"/>
        <end position="113"/>
    </location>
</feature>
<dbReference type="Proteomes" id="UP000441754">
    <property type="component" value="Unassembled WGS sequence"/>
</dbReference>
<reference evidence="2 3" key="1">
    <citation type="journal article" date="2018" name="Antonie Van Leeuwenhoek">
        <title>Larkinella terrae sp. nov., isolated from soil on Jeju Island, South Korea.</title>
        <authorList>
            <person name="Ten L.N."/>
            <person name="Jeon J."/>
            <person name="Park S.J."/>
            <person name="Park S."/>
            <person name="Lee S.Y."/>
            <person name="Kim M.K."/>
            <person name="Jung H.Y."/>
        </authorList>
    </citation>
    <scope>NUCLEOTIDE SEQUENCE [LARGE SCALE GENOMIC DNA]</scope>
    <source>
        <strain evidence="2 3">KCTC 52001</strain>
    </source>
</reference>
<protein>
    <recommendedName>
        <fullName evidence="4">Terminase small subunit</fullName>
    </recommendedName>
</protein>
<dbReference type="EMBL" id="WJXZ01000006">
    <property type="protein sequence ID" value="MRS61765.1"/>
    <property type="molecule type" value="Genomic_DNA"/>
</dbReference>
<feature type="region of interest" description="Disordered" evidence="1">
    <location>
        <begin position="95"/>
        <end position="115"/>
    </location>
</feature>
<evidence type="ECO:0000256" key="1">
    <source>
        <dbReference type="SAM" id="MobiDB-lite"/>
    </source>
</evidence>
<dbReference type="InterPro" id="IPR038713">
    <property type="entry name" value="Terminase_Gp1_N_sf"/>
</dbReference>
<accession>A0A7K0EJ33</accession>
<dbReference type="OrthoDB" id="1338457at2"/>
<evidence type="ECO:0000313" key="2">
    <source>
        <dbReference type="EMBL" id="MRS61765.1"/>
    </source>
</evidence>
<proteinExistence type="predicted"/>
<organism evidence="2 3">
    <name type="scientific">Larkinella terrae</name>
    <dbReference type="NCBI Taxonomy" id="2025311"/>
    <lineage>
        <taxon>Bacteria</taxon>
        <taxon>Pseudomonadati</taxon>
        <taxon>Bacteroidota</taxon>
        <taxon>Cytophagia</taxon>
        <taxon>Cytophagales</taxon>
        <taxon>Spirosomataceae</taxon>
        <taxon>Larkinella</taxon>
    </lineage>
</organism>
<dbReference type="AlphaFoldDB" id="A0A7K0EJ33"/>